<evidence type="ECO:0000256" key="1">
    <source>
        <dbReference type="SAM" id="SignalP"/>
    </source>
</evidence>
<dbReference type="InterPro" id="IPR025164">
    <property type="entry name" value="Toastrack_DUF4097"/>
</dbReference>
<reference evidence="3" key="1">
    <citation type="submission" date="2018-08" db="EMBL/GenBank/DDBJ databases">
        <title>A genome reference for cultivated species of the human gut microbiota.</title>
        <authorList>
            <person name="Zou Y."/>
            <person name="Xue W."/>
            <person name="Luo G."/>
        </authorList>
    </citation>
    <scope>NUCLEOTIDE SEQUENCE [LARGE SCALE GENOMIC DNA]</scope>
    <source>
        <strain evidence="3">TF05-5AC</strain>
    </source>
</reference>
<comment type="caution">
    <text evidence="3">The sequence shown here is derived from an EMBL/GenBank/DDBJ whole genome shotgun (WGS) entry which is preliminary data.</text>
</comment>
<sequence length="304" mass="33174">MKMKRKFINSLLLAACLFILSGCSHVPPIQAANELRFNLNSISDITISYDEETVTFFQSDSDELVIREYMSENKSRYYADVKQDSGGIQINEGGKPFLKSNFTRYIEVYFPEEYRGNLTVTTTDGNIEFTDVTLDLNSLRVDSTAGTVQLDNASASVIHLSSTSGKMDLGNITGEQIRLDTTSGKFTCAKLAGNVAYTSTSGDIDVKSAVGSGSYRANNSGKIKVIYTDVTGNLTFFNKNGSIELTLPQDLEFEFEATTKNGSVSTSFQESISIDGRTTRGTVGNSPMVTVKTETNNGNIEVTQ</sequence>
<dbReference type="EMBL" id="QVLV01000005">
    <property type="protein sequence ID" value="RGE61777.1"/>
    <property type="molecule type" value="Genomic_DNA"/>
</dbReference>
<dbReference type="Pfam" id="PF13349">
    <property type="entry name" value="DUF4097"/>
    <property type="match status" value="1"/>
</dbReference>
<proteinExistence type="predicted"/>
<evidence type="ECO:0000259" key="2">
    <source>
        <dbReference type="Pfam" id="PF13349"/>
    </source>
</evidence>
<dbReference type="PANTHER" id="PTHR34094:SF1">
    <property type="entry name" value="PROTEIN FAM185A"/>
    <property type="match status" value="1"/>
</dbReference>
<keyword evidence="4" id="KW-1185">Reference proteome</keyword>
<feature type="signal peptide" evidence="1">
    <location>
        <begin position="1"/>
        <end position="31"/>
    </location>
</feature>
<dbReference type="AlphaFoldDB" id="A0A3E3I6X1"/>
<organism evidence="3 4">
    <name type="scientific">Eisenbergiella massiliensis</name>
    <dbReference type="NCBI Taxonomy" id="1720294"/>
    <lineage>
        <taxon>Bacteria</taxon>
        <taxon>Bacillati</taxon>
        <taxon>Bacillota</taxon>
        <taxon>Clostridia</taxon>
        <taxon>Lachnospirales</taxon>
        <taxon>Lachnospiraceae</taxon>
        <taxon>Eisenbergiella</taxon>
    </lineage>
</organism>
<accession>A0A3E3I6X1</accession>
<name>A0A3E3I6X1_9FIRM</name>
<evidence type="ECO:0000313" key="4">
    <source>
        <dbReference type="Proteomes" id="UP000260812"/>
    </source>
</evidence>
<dbReference type="GeneID" id="97987113"/>
<dbReference type="RefSeq" id="WP_117544371.1">
    <property type="nucleotide sequence ID" value="NZ_JBKUNB010000014.1"/>
</dbReference>
<dbReference type="PROSITE" id="PS51257">
    <property type="entry name" value="PROKAR_LIPOPROTEIN"/>
    <property type="match status" value="1"/>
</dbReference>
<protein>
    <recommendedName>
        <fullName evidence="2">DUF4097 domain-containing protein</fullName>
    </recommendedName>
</protein>
<feature type="domain" description="DUF4097" evidence="2">
    <location>
        <begin position="42"/>
        <end position="302"/>
    </location>
</feature>
<dbReference type="Proteomes" id="UP000260812">
    <property type="component" value="Unassembled WGS sequence"/>
</dbReference>
<evidence type="ECO:0000313" key="3">
    <source>
        <dbReference type="EMBL" id="RGE61777.1"/>
    </source>
</evidence>
<gene>
    <name evidence="3" type="ORF">DXC51_09540</name>
</gene>
<keyword evidence="1" id="KW-0732">Signal</keyword>
<dbReference type="PANTHER" id="PTHR34094">
    <property type="match status" value="1"/>
</dbReference>
<feature type="chain" id="PRO_5017819126" description="DUF4097 domain-containing protein" evidence="1">
    <location>
        <begin position="32"/>
        <end position="304"/>
    </location>
</feature>